<sequence length="76" mass="8661">MQHHDRQRDTRRSSGALGYVEDFTVPFLVTAGVLCFVLFYAVLGVFGWFVTLGLAYGTDKYMARRQRARARVSRDG</sequence>
<evidence type="ECO:0000313" key="2">
    <source>
        <dbReference type="EMBL" id="KMW58395.1"/>
    </source>
</evidence>
<keyword evidence="1" id="KW-0812">Transmembrane</keyword>
<dbReference type="STRING" id="1675527.AIOL_003368"/>
<evidence type="ECO:0000313" key="3">
    <source>
        <dbReference type="Proteomes" id="UP000037178"/>
    </source>
</evidence>
<dbReference type="EMBL" id="LFTY01000002">
    <property type="protein sequence ID" value="KMW58395.1"/>
    <property type="molecule type" value="Genomic_DNA"/>
</dbReference>
<dbReference type="AlphaFoldDB" id="A0A0J9E6J8"/>
<keyword evidence="3" id="KW-1185">Reference proteome</keyword>
<organism evidence="2 3">
    <name type="scientific">Candidatus Rhodobacter oscarellae</name>
    <dbReference type="NCBI Taxonomy" id="1675527"/>
    <lineage>
        <taxon>Bacteria</taxon>
        <taxon>Pseudomonadati</taxon>
        <taxon>Pseudomonadota</taxon>
        <taxon>Alphaproteobacteria</taxon>
        <taxon>Rhodobacterales</taxon>
        <taxon>Rhodobacter group</taxon>
        <taxon>Rhodobacter</taxon>
    </lineage>
</organism>
<gene>
    <name evidence="2" type="ORF">AIOL_003368</name>
</gene>
<dbReference type="RefSeq" id="WP_049644007.1">
    <property type="nucleotide sequence ID" value="NZ_LFTY01000002.1"/>
</dbReference>
<proteinExistence type="predicted"/>
<feature type="transmembrane region" description="Helical" evidence="1">
    <location>
        <begin position="27"/>
        <end position="57"/>
    </location>
</feature>
<comment type="caution">
    <text evidence="2">The sequence shown here is derived from an EMBL/GenBank/DDBJ whole genome shotgun (WGS) entry which is preliminary data.</text>
</comment>
<evidence type="ECO:0000256" key="1">
    <source>
        <dbReference type="SAM" id="Phobius"/>
    </source>
</evidence>
<reference evidence="2 3" key="1">
    <citation type="submission" date="2015-06" db="EMBL/GenBank/DDBJ databases">
        <title>Draft genome sequence of an Alphaproteobacteria species associated to the Mediterranean sponge Oscarella lobularis.</title>
        <authorList>
            <person name="Jourda C."/>
            <person name="Santini S."/>
            <person name="Claverie J.-M."/>
        </authorList>
    </citation>
    <scope>NUCLEOTIDE SEQUENCE [LARGE SCALE GENOMIC DNA]</scope>
    <source>
        <strain evidence="2">IGS</strain>
    </source>
</reference>
<accession>A0A0J9E6J8</accession>
<keyword evidence="1" id="KW-1133">Transmembrane helix</keyword>
<keyword evidence="1" id="KW-0472">Membrane</keyword>
<dbReference type="PATRIC" id="fig|1675527.3.peg.3524"/>
<protein>
    <submittedName>
        <fullName evidence="2">Uncharacterized protein</fullName>
    </submittedName>
</protein>
<dbReference type="Proteomes" id="UP000037178">
    <property type="component" value="Unassembled WGS sequence"/>
</dbReference>
<name>A0A0J9E6J8_9RHOB</name>